<dbReference type="EMBL" id="BJMM01000002">
    <property type="protein sequence ID" value="GEB47705.1"/>
    <property type="molecule type" value="Genomic_DNA"/>
</dbReference>
<name>A0A4Y3QQX7_STRCI</name>
<accession>A0A4Y3QQX7</accession>
<gene>
    <name evidence="3" type="ORF">SCA03_02560</name>
</gene>
<evidence type="ECO:0000256" key="1">
    <source>
        <dbReference type="ARBA" id="ARBA00022801"/>
    </source>
</evidence>
<keyword evidence="1" id="KW-0378">Hydrolase</keyword>
<sequence>MTGPGGAHAAAAGAPRIRVAAYVVRRRTDGGRELLVFDHLGAPGAGTQVPAGGVRPGEDLRSAVLREVEEETGLTDTRVVRALGADERPHPETGQARHTTFFLLSAGRRTADTWQHTVRGTDADAGLRFGCRFVPLPLAAPLADGQDGLLGRI</sequence>
<protein>
    <submittedName>
        <fullName evidence="3">DNA mismatch repair protein MutT</fullName>
    </submittedName>
</protein>
<dbReference type="Gene3D" id="3.90.79.10">
    <property type="entry name" value="Nucleoside Triphosphate Pyrophosphohydrolase"/>
    <property type="match status" value="1"/>
</dbReference>
<evidence type="ECO:0000259" key="2">
    <source>
        <dbReference type="PROSITE" id="PS51462"/>
    </source>
</evidence>
<dbReference type="CDD" id="cd04663">
    <property type="entry name" value="NUDIX_Hydrolase"/>
    <property type="match status" value="1"/>
</dbReference>
<proteinExistence type="predicted"/>
<keyword evidence="4" id="KW-1185">Reference proteome</keyword>
<dbReference type="PROSITE" id="PS51462">
    <property type="entry name" value="NUDIX"/>
    <property type="match status" value="1"/>
</dbReference>
<dbReference type="Proteomes" id="UP000319210">
    <property type="component" value="Unassembled WGS sequence"/>
</dbReference>
<organism evidence="3 4">
    <name type="scientific">Streptomyces cacaoi</name>
    <dbReference type="NCBI Taxonomy" id="1898"/>
    <lineage>
        <taxon>Bacteria</taxon>
        <taxon>Bacillati</taxon>
        <taxon>Actinomycetota</taxon>
        <taxon>Actinomycetes</taxon>
        <taxon>Kitasatosporales</taxon>
        <taxon>Streptomycetaceae</taxon>
        <taxon>Streptomyces</taxon>
    </lineage>
</organism>
<dbReference type="AlphaFoldDB" id="A0A4Y3QQX7"/>
<dbReference type="InterPro" id="IPR015797">
    <property type="entry name" value="NUDIX_hydrolase-like_dom_sf"/>
</dbReference>
<comment type="caution">
    <text evidence="3">The sequence shown here is derived from an EMBL/GenBank/DDBJ whole genome shotgun (WGS) entry which is preliminary data.</text>
</comment>
<feature type="domain" description="Nudix hydrolase" evidence="2">
    <location>
        <begin position="15"/>
        <end position="153"/>
    </location>
</feature>
<evidence type="ECO:0000313" key="3">
    <source>
        <dbReference type="EMBL" id="GEB47705.1"/>
    </source>
</evidence>
<dbReference type="SUPFAM" id="SSF55811">
    <property type="entry name" value="Nudix"/>
    <property type="match status" value="1"/>
</dbReference>
<dbReference type="GO" id="GO:0016787">
    <property type="term" value="F:hydrolase activity"/>
    <property type="evidence" value="ECO:0007669"/>
    <property type="project" value="UniProtKB-KW"/>
</dbReference>
<reference evidence="3 4" key="1">
    <citation type="submission" date="2019-06" db="EMBL/GenBank/DDBJ databases">
        <title>Whole genome shotgun sequence of Streptomyces cacaoi subsp. cacaoi NBRC 12748.</title>
        <authorList>
            <person name="Hosoyama A."/>
            <person name="Uohara A."/>
            <person name="Ohji S."/>
            <person name="Ichikawa N."/>
        </authorList>
    </citation>
    <scope>NUCLEOTIDE SEQUENCE [LARGE SCALE GENOMIC DNA]</scope>
    <source>
        <strain evidence="3 4">NBRC 12748</strain>
    </source>
</reference>
<evidence type="ECO:0000313" key="4">
    <source>
        <dbReference type="Proteomes" id="UP000319210"/>
    </source>
</evidence>
<dbReference type="PROSITE" id="PS00893">
    <property type="entry name" value="NUDIX_BOX"/>
    <property type="match status" value="1"/>
</dbReference>
<dbReference type="InterPro" id="IPR000086">
    <property type="entry name" value="NUDIX_hydrolase_dom"/>
</dbReference>
<dbReference type="Pfam" id="PF00293">
    <property type="entry name" value="NUDIX"/>
    <property type="match status" value="1"/>
</dbReference>
<dbReference type="InterPro" id="IPR020084">
    <property type="entry name" value="NUDIX_hydrolase_CS"/>
</dbReference>